<evidence type="ECO:0000256" key="1">
    <source>
        <dbReference type="SAM" id="MobiDB-lite"/>
    </source>
</evidence>
<evidence type="ECO:0000313" key="2">
    <source>
        <dbReference type="EMBL" id="VFU30599.1"/>
    </source>
</evidence>
<protein>
    <submittedName>
        <fullName evidence="2">Uncharacterized protein</fullName>
    </submittedName>
</protein>
<gene>
    <name evidence="2" type="ORF">SVIM_LOCUS121370</name>
</gene>
<proteinExistence type="predicted"/>
<organism evidence="2">
    <name type="scientific">Salix viminalis</name>
    <name type="common">Common osier</name>
    <name type="synonym">Basket willow</name>
    <dbReference type="NCBI Taxonomy" id="40686"/>
    <lineage>
        <taxon>Eukaryota</taxon>
        <taxon>Viridiplantae</taxon>
        <taxon>Streptophyta</taxon>
        <taxon>Embryophyta</taxon>
        <taxon>Tracheophyta</taxon>
        <taxon>Spermatophyta</taxon>
        <taxon>Magnoliopsida</taxon>
        <taxon>eudicotyledons</taxon>
        <taxon>Gunneridae</taxon>
        <taxon>Pentapetalae</taxon>
        <taxon>rosids</taxon>
        <taxon>fabids</taxon>
        <taxon>Malpighiales</taxon>
        <taxon>Salicaceae</taxon>
        <taxon>Saliceae</taxon>
        <taxon>Salix</taxon>
    </lineage>
</organism>
<feature type="region of interest" description="Disordered" evidence="1">
    <location>
        <begin position="88"/>
        <end position="110"/>
    </location>
</feature>
<dbReference type="AlphaFoldDB" id="A0A6N2KV45"/>
<reference evidence="2" key="1">
    <citation type="submission" date="2019-03" db="EMBL/GenBank/DDBJ databases">
        <authorList>
            <person name="Mank J."/>
            <person name="Almeida P."/>
        </authorList>
    </citation>
    <scope>NUCLEOTIDE SEQUENCE</scope>
    <source>
        <strain evidence="2">78183</strain>
    </source>
</reference>
<feature type="compositionally biased region" description="Basic and acidic residues" evidence="1">
    <location>
        <begin position="93"/>
        <end position="103"/>
    </location>
</feature>
<dbReference type="EMBL" id="CAADRP010000646">
    <property type="protein sequence ID" value="VFU30599.1"/>
    <property type="molecule type" value="Genomic_DNA"/>
</dbReference>
<sequence length="150" mass="16488">MVFHFAPKILNSLLSSPIAPSSSDLGAPIISSIFSQSSTSILSRFTRLERHSMPCGIFLSGARERSNLFSALSFFNEGTLLNLRQSVSNNEVRPSKSETESGKHSIFVPDRSRTLSPCSCLKNESAINPNSSLSRRNRVDRFGHLGECPE</sequence>
<name>A0A6N2KV45_SALVM</name>
<accession>A0A6N2KV45</accession>